<reference evidence="1 2" key="1">
    <citation type="submission" date="2018-11" db="EMBL/GenBank/DDBJ databases">
        <title>Genome sequences of Natronomonas sp. CBA1133.</title>
        <authorList>
            <person name="Roh S.W."/>
            <person name="Cha I.-T."/>
        </authorList>
    </citation>
    <scope>NUCLEOTIDE SEQUENCE [LARGE SCALE GENOMIC DNA]</scope>
    <source>
        <strain evidence="1 2">CBA1133</strain>
    </source>
</reference>
<sequence>MAANRIKRSGGGLALQVTMPAREAGLVRETDNGDVHDLADVFIVVVDGTLLVGNREQITGRDRIELVDTLARDAESLYRIMDASIQPEGNGYQVQLPNAGDAGFEHGDRAPVTTGNDLLVIHDGEPRRVEWADAVVALRGEQ</sequence>
<protein>
    <submittedName>
        <fullName evidence="1">Uncharacterized protein</fullName>
    </submittedName>
</protein>
<organism evidence="1 2">
    <name type="scientific">Halosegnis longus</name>
    <dbReference type="NCBI Taxonomy" id="2216012"/>
    <lineage>
        <taxon>Archaea</taxon>
        <taxon>Methanobacteriati</taxon>
        <taxon>Methanobacteriota</taxon>
        <taxon>Stenosarchaea group</taxon>
        <taxon>Halobacteria</taxon>
        <taxon>Halobacteriales</taxon>
        <taxon>Natronomonadaceae</taxon>
        <taxon>Halosegnis</taxon>
    </lineage>
</organism>
<name>A0AAJ4UUJ3_9EURY</name>
<dbReference type="RefSeq" id="WP_123124839.1">
    <property type="nucleotide sequence ID" value="NZ_RJJC01000003.1"/>
</dbReference>
<evidence type="ECO:0000313" key="2">
    <source>
        <dbReference type="Proteomes" id="UP000270581"/>
    </source>
</evidence>
<evidence type="ECO:0000313" key="1">
    <source>
        <dbReference type="EMBL" id="RNJ22047.1"/>
    </source>
</evidence>
<dbReference type="EMBL" id="RJJC01000003">
    <property type="protein sequence ID" value="RNJ22047.1"/>
    <property type="molecule type" value="Genomic_DNA"/>
</dbReference>
<comment type="caution">
    <text evidence="1">The sequence shown here is derived from an EMBL/GenBank/DDBJ whole genome shotgun (WGS) entry which is preliminary data.</text>
</comment>
<proteinExistence type="predicted"/>
<dbReference type="Proteomes" id="UP000270581">
    <property type="component" value="Unassembled WGS sequence"/>
</dbReference>
<accession>A0AAJ4UUJ3</accession>
<keyword evidence="2" id="KW-1185">Reference proteome</keyword>
<dbReference type="AlphaFoldDB" id="A0AAJ4UUJ3"/>
<gene>
    <name evidence="1" type="ORF">Nmn1133_13985</name>
</gene>